<dbReference type="SUPFAM" id="SSF51182">
    <property type="entry name" value="RmlC-like cupins"/>
    <property type="match status" value="1"/>
</dbReference>
<name>A0A437KEP0_9BACI</name>
<dbReference type="PANTHER" id="PTHR36440:SF1">
    <property type="entry name" value="PUTATIVE (AFU_ORTHOLOGUE AFUA_8G07350)-RELATED"/>
    <property type="match status" value="1"/>
</dbReference>
<keyword evidence="3" id="KW-1185">Reference proteome</keyword>
<dbReference type="PANTHER" id="PTHR36440">
    <property type="entry name" value="PUTATIVE (AFU_ORTHOLOGUE AFUA_8G07350)-RELATED"/>
    <property type="match status" value="1"/>
</dbReference>
<protein>
    <submittedName>
        <fullName evidence="2">Cupin domain-containing protein</fullName>
    </submittedName>
</protein>
<organism evidence="2 3">
    <name type="scientific">Niallia taxi</name>
    <dbReference type="NCBI Taxonomy" id="2499688"/>
    <lineage>
        <taxon>Bacteria</taxon>
        <taxon>Bacillati</taxon>
        <taxon>Bacillota</taxon>
        <taxon>Bacilli</taxon>
        <taxon>Bacillales</taxon>
        <taxon>Bacillaceae</taxon>
        <taxon>Niallia</taxon>
    </lineage>
</organism>
<accession>A0A437KEP0</accession>
<dbReference type="EMBL" id="RZTZ01000002">
    <property type="protein sequence ID" value="RVT65577.1"/>
    <property type="molecule type" value="Genomic_DNA"/>
</dbReference>
<dbReference type="Proteomes" id="UP000288024">
    <property type="component" value="Unassembled WGS sequence"/>
</dbReference>
<evidence type="ECO:0000313" key="3">
    <source>
        <dbReference type="Proteomes" id="UP000288024"/>
    </source>
</evidence>
<reference evidence="2 3" key="1">
    <citation type="submission" date="2019-01" db="EMBL/GenBank/DDBJ databases">
        <title>Bacillus sp. M5HDSG1-1, whole genome shotgun sequence.</title>
        <authorList>
            <person name="Tuo L."/>
        </authorList>
    </citation>
    <scope>NUCLEOTIDE SEQUENCE [LARGE SCALE GENOMIC DNA]</scope>
    <source>
        <strain evidence="2 3">M5HDSG1-1</strain>
    </source>
</reference>
<dbReference type="AlphaFoldDB" id="A0A437KEP0"/>
<dbReference type="Pfam" id="PF07883">
    <property type="entry name" value="Cupin_2"/>
    <property type="match status" value="2"/>
</dbReference>
<dbReference type="InterPro" id="IPR013096">
    <property type="entry name" value="Cupin_2"/>
</dbReference>
<comment type="caution">
    <text evidence="2">The sequence shown here is derived from an EMBL/GenBank/DDBJ whole genome shotgun (WGS) entry which is preliminary data.</text>
</comment>
<dbReference type="CDD" id="cd02215">
    <property type="entry name" value="cupin_QDO_N_C"/>
    <property type="match status" value="2"/>
</dbReference>
<proteinExistence type="predicted"/>
<dbReference type="InterPro" id="IPR011051">
    <property type="entry name" value="RmlC_Cupin_sf"/>
</dbReference>
<feature type="domain" description="Cupin type-2" evidence="1">
    <location>
        <begin position="224"/>
        <end position="279"/>
    </location>
</feature>
<gene>
    <name evidence="2" type="ORF">EM808_08775</name>
</gene>
<dbReference type="RefSeq" id="WP_127737795.1">
    <property type="nucleotide sequence ID" value="NZ_RZTZ01000002.1"/>
</dbReference>
<feature type="domain" description="Cupin type-2" evidence="1">
    <location>
        <begin position="56"/>
        <end position="105"/>
    </location>
</feature>
<evidence type="ECO:0000259" key="1">
    <source>
        <dbReference type="Pfam" id="PF07883"/>
    </source>
</evidence>
<evidence type="ECO:0000313" key="2">
    <source>
        <dbReference type="EMBL" id="RVT65577.1"/>
    </source>
</evidence>
<dbReference type="InterPro" id="IPR053146">
    <property type="entry name" value="QDO-like"/>
</dbReference>
<sequence length="336" mass="37627">MKTFKDCLPTEKTPYLLRSGDGEHLLFGRQVATIMANAASTDNIFGMVLITGGKDDSFPSHLHEKTHEGILVLSGKLEVSLGGESYLLTEGDYAHIPAGTVHSYKMLAHRTRFISYTSNGEVTNLYRIIGSPYSNAEYPPHINKDISAALLAEAESKTDFELSRQKPTAERILPNKTRLPDTLSPYVILSGEGDRLLTGDQLHRIIASQKNTEGQFIIVASDGPKGDKIVEHYHEQHTETFFCLEGKMTMWAMGEEIEMHPGDFLHVPAGTVHSYRLDSHYTKMVGLLASGLFEPFFRILGDPYEHCMFPSQPMPLRFDRIIENLEMLDLKVVSKN</sequence>
<dbReference type="Gene3D" id="2.60.120.10">
    <property type="entry name" value="Jelly Rolls"/>
    <property type="match status" value="2"/>
</dbReference>
<dbReference type="InterPro" id="IPR014710">
    <property type="entry name" value="RmlC-like_jellyroll"/>
</dbReference>